<gene>
    <name evidence="3" type="ORF">Lwal_0608</name>
</gene>
<dbReference type="PANTHER" id="PTHR15261:SF4">
    <property type="entry name" value="THROMBOSPONDIN-TYPE LAMININ G DOMAIN AND EAR REPEAT-CONTAINING PROTEIN"/>
    <property type="match status" value="1"/>
</dbReference>
<evidence type="ECO:0000256" key="1">
    <source>
        <dbReference type="ARBA" id="ARBA00022729"/>
    </source>
</evidence>
<dbReference type="AlphaFoldDB" id="A0A0W1AM93"/>
<keyword evidence="4" id="KW-1185">Reference proteome</keyword>
<evidence type="ECO:0000313" key="3">
    <source>
        <dbReference type="EMBL" id="KTD82491.1"/>
    </source>
</evidence>
<protein>
    <submittedName>
        <fullName evidence="3">EPTP domain protein</fullName>
    </submittedName>
</protein>
<accession>A0A0W1AM93</accession>
<dbReference type="InterPro" id="IPR005492">
    <property type="entry name" value="EPTP"/>
</dbReference>
<dbReference type="OrthoDB" id="8437637at2"/>
<sequence length="386" mass="44196">MNSTKLLMVFILLNFFKELVAGQLLQPVEYLNTTGAREVTPFTLNNEHYLAVAQLAKDIPNTAPSMVGGDADVDVVIFKRENGAFVEHQRIPSHGNEGARFFSIGDQSYLAIASIHSGPKPPFNFKTYSMIYRWDGRYFYPIQQIYTYAAKQAYSFSIGKRHFLALANGVLPPNETKPTDETNSKIYEWDGQKFVLFQTISSSWGYSFKAFQIDDAFFLAFADNLNKSTLYRWEGNQFKSYQDFLGGGGRAFEFFTIQNEHYLAFANLLTDSVLYKWDGKQFQKEQVLEGAGGRNFTHFQYNNKHYLMRINFITGGRETPKTNLESPLYQWNNDKWVEVDTIPTFGGVSAHVFKMDNSLFLAVANSLSKDSRFKVNSVIYKVLDRQ</sequence>
<keyword evidence="2" id="KW-0677">Repeat</keyword>
<dbReference type="EMBL" id="LNZB01000011">
    <property type="protein sequence ID" value="KTD82491.1"/>
    <property type="molecule type" value="Genomic_DNA"/>
</dbReference>
<evidence type="ECO:0000256" key="2">
    <source>
        <dbReference type="ARBA" id="ARBA00022737"/>
    </source>
</evidence>
<reference evidence="3 4" key="1">
    <citation type="submission" date="2015-11" db="EMBL/GenBank/DDBJ databases">
        <title>Genomic analysis of 38 Legionella species identifies large and diverse effector repertoires.</title>
        <authorList>
            <person name="Burstein D."/>
            <person name="Amaro F."/>
            <person name="Zusman T."/>
            <person name="Lifshitz Z."/>
            <person name="Cohen O."/>
            <person name="Gilbert J.A."/>
            <person name="Pupko T."/>
            <person name="Shuman H.A."/>
            <person name="Segal G."/>
        </authorList>
    </citation>
    <scope>NUCLEOTIDE SEQUENCE [LARGE SCALE GENOMIC DNA]</scope>
    <source>
        <strain evidence="3 4">ATCC 51914</strain>
    </source>
</reference>
<dbReference type="PATRIC" id="fig|66969.6.peg.654"/>
<dbReference type="InterPro" id="IPR009039">
    <property type="entry name" value="EAR"/>
</dbReference>
<dbReference type="PANTHER" id="PTHR15261">
    <property type="entry name" value="THROMBOSPONDIN-TYPE LAMININ G DOMAIN AND EAR REPEAT-CONTAINING"/>
    <property type="match status" value="1"/>
</dbReference>
<dbReference type="RefSeq" id="WP_058479445.1">
    <property type="nucleotide sequence ID" value="NZ_CAAAIQ010000027.1"/>
</dbReference>
<organism evidence="3 4">
    <name type="scientific">Legionella waltersii</name>
    <dbReference type="NCBI Taxonomy" id="66969"/>
    <lineage>
        <taxon>Bacteria</taxon>
        <taxon>Pseudomonadati</taxon>
        <taxon>Pseudomonadota</taxon>
        <taxon>Gammaproteobacteria</taxon>
        <taxon>Legionellales</taxon>
        <taxon>Legionellaceae</taxon>
        <taxon>Legionella</taxon>
    </lineage>
</organism>
<evidence type="ECO:0000313" key="4">
    <source>
        <dbReference type="Proteomes" id="UP000054729"/>
    </source>
</evidence>
<name>A0A0W1AM93_9GAMM</name>
<dbReference type="GO" id="GO:0007165">
    <property type="term" value="P:signal transduction"/>
    <property type="evidence" value="ECO:0007669"/>
    <property type="project" value="TreeGrafter"/>
</dbReference>
<keyword evidence="1" id="KW-0732">Signal</keyword>
<dbReference type="Pfam" id="PF03736">
    <property type="entry name" value="EPTP"/>
    <property type="match status" value="6"/>
</dbReference>
<dbReference type="Proteomes" id="UP000054729">
    <property type="component" value="Unassembled WGS sequence"/>
</dbReference>
<proteinExistence type="predicted"/>
<dbReference type="SUPFAM" id="SSF82171">
    <property type="entry name" value="DPP6 N-terminal domain-like"/>
    <property type="match status" value="1"/>
</dbReference>
<dbReference type="PROSITE" id="PS50912">
    <property type="entry name" value="EAR"/>
    <property type="match status" value="5"/>
</dbReference>
<dbReference type="STRING" id="66969.Lwal_0608"/>
<comment type="caution">
    <text evidence="3">The sequence shown here is derived from an EMBL/GenBank/DDBJ whole genome shotgun (WGS) entry which is preliminary data.</text>
</comment>